<protein>
    <recommendedName>
        <fullName evidence="1">Stability determinant domain-containing protein</fullName>
    </recommendedName>
</protein>
<organism evidence="2 3">
    <name type="scientific">Inquilinus limosus</name>
    <dbReference type="NCBI Taxonomy" id="171674"/>
    <lineage>
        <taxon>Bacteria</taxon>
        <taxon>Pseudomonadati</taxon>
        <taxon>Pseudomonadota</taxon>
        <taxon>Alphaproteobacteria</taxon>
        <taxon>Rhodospirillales</taxon>
        <taxon>Rhodospirillaceae</taxon>
        <taxon>Inquilinus</taxon>
    </lineage>
</organism>
<gene>
    <name evidence="2" type="ORF">JF625_27040</name>
</gene>
<dbReference type="EMBL" id="JAEKLZ010000453">
    <property type="protein sequence ID" value="MBW8728791.1"/>
    <property type="molecule type" value="Genomic_DNA"/>
</dbReference>
<comment type="caution">
    <text evidence="2">The sequence shown here is derived from an EMBL/GenBank/DDBJ whole genome shotgun (WGS) entry which is preliminary data.</text>
</comment>
<dbReference type="Pfam" id="PF21217">
    <property type="entry name" value="PaaA2"/>
    <property type="match status" value="1"/>
</dbReference>
<feature type="domain" description="Stability determinant" evidence="1">
    <location>
        <begin position="16"/>
        <end position="47"/>
    </location>
</feature>
<evidence type="ECO:0000313" key="2">
    <source>
        <dbReference type="EMBL" id="MBW8728791.1"/>
    </source>
</evidence>
<accession>A0A952FV39</accession>
<dbReference type="Proteomes" id="UP000700706">
    <property type="component" value="Unassembled WGS sequence"/>
</dbReference>
<sequence length="67" mass="7648">MSRALSPIESEFATVEEAEAYDRWFRAKVEAALASTQPPVPHDEAMARLRALIDEKRRAHAARKLER</sequence>
<proteinExistence type="predicted"/>
<evidence type="ECO:0000313" key="3">
    <source>
        <dbReference type="Proteomes" id="UP000700706"/>
    </source>
</evidence>
<evidence type="ECO:0000259" key="1">
    <source>
        <dbReference type="Pfam" id="PF21217"/>
    </source>
</evidence>
<reference evidence="2" key="1">
    <citation type="submission" date="2020-06" db="EMBL/GenBank/DDBJ databases">
        <title>Stable isotope informed genome-resolved metagenomics uncovers potential trophic interactions in rhizosphere soil.</title>
        <authorList>
            <person name="Starr E.P."/>
            <person name="Shi S."/>
            <person name="Blazewicz S.J."/>
            <person name="Koch B.J."/>
            <person name="Probst A.J."/>
            <person name="Hungate B.A."/>
            <person name="Pett-Ridge J."/>
            <person name="Firestone M.K."/>
            <person name="Banfield J.F."/>
        </authorList>
    </citation>
    <scope>NUCLEOTIDE SEQUENCE</scope>
    <source>
        <strain evidence="2">YM_69_17</strain>
    </source>
</reference>
<dbReference type="AlphaFoldDB" id="A0A952FV39"/>
<dbReference type="Gene3D" id="6.20.450.20">
    <property type="match status" value="1"/>
</dbReference>
<dbReference type="InterPro" id="IPR048851">
    <property type="entry name" value="PaaA2_dom"/>
</dbReference>
<name>A0A952FV39_9PROT</name>